<accession>A0A2Z4PPZ9</accession>
<proteinExistence type="predicted"/>
<dbReference type="OrthoDB" id="7838374at2"/>
<dbReference type="EMBL" id="CP016181">
    <property type="protein sequence ID" value="AWX99591.1"/>
    <property type="molecule type" value="Genomic_DNA"/>
</dbReference>
<sequence length="83" mass="9506">MEFQSNTTCLKLNKIQANVIPKELRHTHCSFGNAVSKELVHRAAVSEVFLTDVDTLEKDKFYTGAHLPRTHSYYNDTPRRALT</sequence>
<gene>
    <name evidence="1" type="ORF">A8139_05965</name>
</gene>
<evidence type="ECO:0000313" key="1">
    <source>
        <dbReference type="EMBL" id="AWX99591.1"/>
    </source>
</evidence>
<reference evidence="1 2" key="1">
    <citation type="submission" date="2016-06" db="EMBL/GenBank/DDBJ databases">
        <title>The sequenced genome of the ice-adhering bacterium Marinomonas primoryensis, from Antarctica.</title>
        <authorList>
            <person name="Graham L."/>
            <person name="Vance T.D.R."/>
            <person name="Davies P.L."/>
        </authorList>
    </citation>
    <scope>NUCLEOTIDE SEQUENCE [LARGE SCALE GENOMIC DNA]</scope>
    <source>
        <strain evidence="1 2">AceL</strain>
    </source>
</reference>
<evidence type="ECO:0000313" key="2">
    <source>
        <dbReference type="Proteomes" id="UP000249898"/>
    </source>
</evidence>
<protein>
    <submittedName>
        <fullName evidence="1">Uncharacterized protein</fullName>
    </submittedName>
</protein>
<organism evidence="1 2">
    <name type="scientific">Marinomonas primoryensis</name>
    <dbReference type="NCBI Taxonomy" id="178399"/>
    <lineage>
        <taxon>Bacteria</taxon>
        <taxon>Pseudomonadati</taxon>
        <taxon>Pseudomonadota</taxon>
        <taxon>Gammaproteobacteria</taxon>
        <taxon>Oceanospirillales</taxon>
        <taxon>Oceanospirillaceae</taxon>
        <taxon>Marinomonas</taxon>
    </lineage>
</organism>
<dbReference type="AlphaFoldDB" id="A0A2Z4PPZ9"/>
<dbReference type="Proteomes" id="UP000249898">
    <property type="component" value="Chromosome"/>
</dbReference>
<dbReference type="RefSeq" id="WP_112136465.1">
    <property type="nucleotide sequence ID" value="NZ_CP016181.1"/>
</dbReference>
<name>A0A2Z4PPZ9_9GAMM</name>